<evidence type="ECO:0000313" key="1">
    <source>
        <dbReference type="EMBL" id="KXK26373.1"/>
    </source>
</evidence>
<dbReference type="AlphaFoldDB" id="A0A136LXK2"/>
<evidence type="ECO:0000313" key="2">
    <source>
        <dbReference type="Proteomes" id="UP000070457"/>
    </source>
</evidence>
<protein>
    <submittedName>
        <fullName evidence="1">Uncharacterized protein</fullName>
    </submittedName>
</protein>
<reference evidence="1 2" key="1">
    <citation type="submission" date="2015-02" db="EMBL/GenBank/DDBJ databases">
        <title>Improved understanding of the partial-nitritation anammox process through 23 genomes representing the majority of the microbial community.</title>
        <authorList>
            <person name="Speth D.R."/>
            <person name="In T Zandt M."/>
            <person name="Guerrero Cruz S."/>
            <person name="Jetten M.S."/>
            <person name="Dutilh B.E."/>
        </authorList>
    </citation>
    <scope>NUCLEOTIDE SEQUENCE [LARGE SCALE GENOMIC DNA]</scope>
    <source>
        <strain evidence="1">OLB20</strain>
    </source>
</reference>
<dbReference type="Proteomes" id="UP000070457">
    <property type="component" value="Unassembled WGS sequence"/>
</dbReference>
<sequence length="61" mass="7122">MQLSCLTLHKSSEEELFNKGNGYYPDRYKYKQRNPAVYKTDLTICKQTGGTDKQGDKYTCY</sequence>
<dbReference type="EMBL" id="JYNZ01000003">
    <property type="protein sequence ID" value="KXK26373.1"/>
    <property type="molecule type" value="Genomic_DNA"/>
</dbReference>
<comment type="caution">
    <text evidence="1">The sequence shown here is derived from an EMBL/GenBank/DDBJ whole genome shotgun (WGS) entry which is preliminary data.</text>
</comment>
<accession>A0A136LXK2</accession>
<dbReference type="STRING" id="1617426.TR69_WS6001000376"/>
<organism evidence="1 2">
    <name type="scientific">candidate division WS6 bacterium OLB20</name>
    <dbReference type="NCBI Taxonomy" id="1617426"/>
    <lineage>
        <taxon>Bacteria</taxon>
        <taxon>Candidatus Dojkabacteria</taxon>
    </lineage>
</organism>
<proteinExistence type="predicted"/>
<gene>
    <name evidence="1" type="ORF">TR69_WS6001000376</name>
</gene>
<name>A0A136LXK2_9BACT</name>